<evidence type="ECO:0000256" key="1">
    <source>
        <dbReference type="SAM" id="MobiDB-lite"/>
    </source>
</evidence>
<comment type="caution">
    <text evidence="2">The sequence shown here is derived from an EMBL/GenBank/DDBJ whole genome shotgun (WGS) entry which is preliminary data.</text>
</comment>
<organism evidence="2 3">
    <name type="scientific">Kineococcus gynurae</name>
    <dbReference type="NCBI Taxonomy" id="452979"/>
    <lineage>
        <taxon>Bacteria</taxon>
        <taxon>Bacillati</taxon>
        <taxon>Actinomycetota</taxon>
        <taxon>Actinomycetes</taxon>
        <taxon>Kineosporiales</taxon>
        <taxon>Kineosporiaceae</taxon>
        <taxon>Kineococcus</taxon>
    </lineage>
</organism>
<reference evidence="2 3" key="1">
    <citation type="submission" date="2024-09" db="EMBL/GenBank/DDBJ databases">
        <authorList>
            <person name="Sun Q."/>
            <person name="Mori K."/>
        </authorList>
    </citation>
    <scope>NUCLEOTIDE SEQUENCE [LARGE SCALE GENOMIC DNA]</scope>
    <source>
        <strain evidence="2 3">TISTR 1856</strain>
    </source>
</reference>
<dbReference type="RefSeq" id="WP_380136719.1">
    <property type="nucleotide sequence ID" value="NZ_JBHLUI010000008.1"/>
</dbReference>
<gene>
    <name evidence="2" type="ORF">ACFFVI_16705</name>
</gene>
<protein>
    <recommendedName>
        <fullName evidence="4">XkdX family protein</fullName>
    </recommendedName>
</protein>
<dbReference type="EMBL" id="JBHMDM010000007">
    <property type="protein sequence ID" value="MFB9378605.1"/>
    <property type="molecule type" value="Genomic_DNA"/>
</dbReference>
<name>A0ABV5LWY6_9ACTN</name>
<keyword evidence="3" id="KW-1185">Reference proteome</keyword>
<feature type="region of interest" description="Disordered" evidence="1">
    <location>
        <begin position="48"/>
        <end position="70"/>
    </location>
</feature>
<sequence length="70" mass="7427">MFDLIAREYRAQNLTTRQLAQLVKAGFITLDEAKLIVATGGNVGAFAEPAQQVAPEPAPRTEDDAPASTA</sequence>
<accession>A0ABV5LWY6</accession>
<evidence type="ECO:0000313" key="3">
    <source>
        <dbReference type="Proteomes" id="UP001589748"/>
    </source>
</evidence>
<evidence type="ECO:0000313" key="2">
    <source>
        <dbReference type="EMBL" id="MFB9378605.1"/>
    </source>
</evidence>
<dbReference type="Proteomes" id="UP001589748">
    <property type="component" value="Unassembled WGS sequence"/>
</dbReference>
<proteinExistence type="predicted"/>
<evidence type="ECO:0008006" key="4">
    <source>
        <dbReference type="Google" id="ProtNLM"/>
    </source>
</evidence>